<dbReference type="GO" id="GO:0047828">
    <property type="term" value="F:D-lyxose ketol-isomerase activity"/>
    <property type="evidence" value="ECO:0007669"/>
    <property type="project" value="UniProtKB-EC"/>
</dbReference>
<dbReference type="SUPFAM" id="SSF51182">
    <property type="entry name" value="RmlC-like cupins"/>
    <property type="match status" value="1"/>
</dbReference>
<comment type="similarity">
    <text evidence="7">Belongs to the D-lyxose ketol-isomerase family.</text>
</comment>
<dbReference type="Proteomes" id="UP000306509">
    <property type="component" value="Unassembled WGS sequence"/>
</dbReference>
<evidence type="ECO:0000256" key="8">
    <source>
        <dbReference type="ARBA" id="ARBA00044972"/>
    </source>
</evidence>
<organism evidence="9 10">
    <name type="scientific">Robinsoniella peoriensis</name>
    <dbReference type="NCBI Taxonomy" id="180332"/>
    <lineage>
        <taxon>Bacteria</taxon>
        <taxon>Bacillati</taxon>
        <taxon>Bacillota</taxon>
        <taxon>Clostridia</taxon>
        <taxon>Lachnospirales</taxon>
        <taxon>Lachnospiraceae</taxon>
        <taxon>Robinsoniella</taxon>
    </lineage>
</organism>
<comment type="cofactor">
    <cofactor evidence="1">
        <name>Mn(2+)</name>
        <dbReference type="ChEBI" id="CHEBI:29035"/>
    </cofactor>
</comment>
<keyword evidence="3" id="KW-0464">Manganese</keyword>
<sequence>MNRKVYQEVKEEALKYFKEANIVLTPDEEEQIEVADFGLNDIYRIGLESVVYVNTDRCCAKEMVLLPHQTCPEHLHPSVGENYEGKEETFRCRKGEVYLYVEGDATEDIKAKILPDQPGFTVFHEICLKEGEQYTLYPNTRHWFQAGEKGAVISEFSTHCYDEYDIFTDGRIKRMPEIEE</sequence>
<dbReference type="InterPro" id="IPR014710">
    <property type="entry name" value="RmlC-like_jellyroll"/>
</dbReference>
<dbReference type="Gene3D" id="2.60.120.10">
    <property type="entry name" value="Jelly Rolls"/>
    <property type="match status" value="1"/>
</dbReference>
<dbReference type="EMBL" id="QGQD01000097">
    <property type="protein sequence ID" value="TLC98301.1"/>
    <property type="molecule type" value="Genomic_DNA"/>
</dbReference>
<keyword evidence="4 9" id="KW-0413">Isomerase</keyword>
<evidence type="ECO:0000256" key="1">
    <source>
        <dbReference type="ARBA" id="ARBA00001936"/>
    </source>
</evidence>
<name>A0A4U8Q0U7_9FIRM</name>
<keyword evidence="2" id="KW-0479">Metal-binding</keyword>
<protein>
    <recommendedName>
        <fullName evidence="8">D-lyxose ketol-isomerase</fullName>
        <ecNumber evidence="8">5.3.1.15</ecNumber>
    </recommendedName>
</protein>
<keyword evidence="5" id="KW-0119">Carbohydrate metabolism</keyword>
<dbReference type="STRING" id="180332.GCA_000797495_03780"/>
<dbReference type="CDD" id="cd20308">
    <property type="entry name" value="cupin_YdaE"/>
    <property type="match status" value="1"/>
</dbReference>
<gene>
    <name evidence="9" type="ORF">DSM106044_04817</name>
</gene>
<dbReference type="GO" id="GO:0046872">
    <property type="term" value="F:metal ion binding"/>
    <property type="evidence" value="ECO:0007669"/>
    <property type="project" value="UniProtKB-KW"/>
</dbReference>
<dbReference type="AlphaFoldDB" id="A0A4U8Q0U7"/>
<evidence type="ECO:0000256" key="4">
    <source>
        <dbReference type="ARBA" id="ARBA00023235"/>
    </source>
</evidence>
<dbReference type="EC" id="5.3.1.15" evidence="8"/>
<evidence type="ECO:0000313" key="10">
    <source>
        <dbReference type="Proteomes" id="UP000306509"/>
    </source>
</evidence>
<dbReference type="InterPro" id="IPR011051">
    <property type="entry name" value="RmlC_Cupin_sf"/>
</dbReference>
<evidence type="ECO:0000256" key="3">
    <source>
        <dbReference type="ARBA" id="ARBA00023211"/>
    </source>
</evidence>
<dbReference type="OrthoDB" id="9781654at2"/>
<proteinExistence type="inferred from homology"/>
<dbReference type="Pfam" id="PF07385">
    <property type="entry name" value="Lyx_isomer"/>
    <property type="match status" value="1"/>
</dbReference>
<dbReference type="InterPro" id="IPR010864">
    <property type="entry name" value="D-lyxose_isomer"/>
</dbReference>
<evidence type="ECO:0000256" key="7">
    <source>
        <dbReference type="ARBA" id="ARBA00044951"/>
    </source>
</evidence>
<evidence type="ECO:0000256" key="6">
    <source>
        <dbReference type="ARBA" id="ARBA00044907"/>
    </source>
</evidence>
<accession>A0A4U8Q0U7</accession>
<evidence type="ECO:0000313" key="9">
    <source>
        <dbReference type="EMBL" id="TLC98301.1"/>
    </source>
</evidence>
<evidence type="ECO:0000256" key="5">
    <source>
        <dbReference type="ARBA" id="ARBA00023277"/>
    </source>
</evidence>
<keyword evidence="10" id="KW-1185">Reference proteome</keyword>
<evidence type="ECO:0000256" key="2">
    <source>
        <dbReference type="ARBA" id="ARBA00022723"/>
    </source>
</evidence>
<comment type="caution">
    <text evidence="9">The sequence shown here is derived from an EMBL/GenBank/DDBJ whole genome shotgun (WGS) entry which is preliminary data.</text>
</comment>
<comment type="catalytic activity">
    <reaction evidence="6">
        <text>D-lyxose = D-xylulose</text>
        <dbReference type="Rhea" id="RHEA:14201"/>
        <dbReference type="ChEBI" id="CHEBI:16789"/>
        <dbReference type="ChEBI" id="CHEBI:17140"/>
        <dbReference type="EC" id="5.3.1.15"/>
    </reaction>
</comment>
<dbReference type="RefSeq" id="WP_027293753.1">
    <property type="nucleotide sequence ID" value="NZ_CABMJZ010000118.1"/>
</dbReference>
<reference evidence="9 10" key="1">
    <citation type="journal article" date="2019" name="Anaerobe">
        <title>Detection of Robinsoniella peoriensis in multiple bone samples of a trauma patient.</title>
        <authorList>
            <person name="Schrottner P."/>
            <person name="Hartwich K."/>
            <person name="Bunk B."/>
            <person name="Schober I."/>
            <person name="Helbig S."/>
            <person name="Rudolph W.W."/>
            <person name="Gunzer F."/>
        </authorList>
    </citation>
    <scope>NUCLEOTIDE SEQUENCE [LARGE SCALE GENOMIC DNA]</scope>
    <source>
        <strain evidence="9 10">DSM 106044</strain>
    </source>
</reference>